<dbReference type="InterPro" id="IPR056926">
    <property type="entry name" value="FLQE3_permease"/>
</dbReference>
<keyword evidence="3" id="KW-1185">Reference proteome</keyword>
<feature type="transmembrane region" description="Helical" evidence="1">
    <location>
        <begin position="200"/>
        <end position="219"/>
    </location>
</feature>
<name>A0ABV9F5L2_9BACL</name>
<keyword evidence="1" id="KW-1133">Transmembrane helix</keyword>
<feature type="transmembrane region" description="Helical" evidence="1">
    <location>
        <begin position="20"/>
        <end position="38"/>
    </location>
</feature>
<sequence length="236" mass="26030">MRTWSMLWFDARFQWRQRFYFVYLFVCAVYIGLLHAIPDSYASGALVLLTFSDPSALGLLLAGGILLLERAQGIWNSLFATPVRLWEYLLAKCLSLGLLSLAAAFAIHLSVKGWPMAPIYFSLGVLLTSCFFTLIGIAASLHSRSINGFLIRSQAYSLVFALPVLGYLNVFDTPLYRVLPSQGSLVLLSGAIRPPSPGEAGYAVAVLVVWVGLAGFFTLRLLNRTVRHLDGGHRNE</sequence>
<reference evidence="3" key="1">
    <citation type="journal article" date="2019" name="Int. J. Syst. Evol. Microbiol.">
        <title>The Global Catalogue of Microorganisms (GCM) 10K type strain sequencing project: providing services to taxonomists for standard genome sequencing and annotation.</title>
        <authorList>
            <consortium name="The Broad Institute Genomics Platform"/>
            <consortium name="The Broad Institute Genome Sequencing Center for Infectious Disease"/>
            <person name="Wu L."/>
            <person name="Ma J."/>
        </authorList>
    </citation>
    <scope>NUCLEOTIDE SEQUENCE [LARGE SCALE GENOMIC DNA]</scope>
    <source>
        <strain evidence="3">CCUG 49571</strain>
    </source>
</reference>
<gene>
    <name evidence="2" type="ORF">ACFO3S_03120</name>
</gene>
<feature type="transmembrane region" description="Helical" evidence="1">
    <location>
        <begin position="153"/>
        <end position="171"/>
    </location>
</feature>
<organism evidence="2 3">
    <name type="scientific">Cohnella hongkongensis</name>
    <dbReference type="NCBI Taxonomy" id="178337"/>
    <lineage>
        <taxon>Bacteria</taxon>
        <taxon>Bacillati</taxon>
        <taxon>Bacillota</taxon>
        <taxon>Bacilli</taxon>
        <taxon>Bacillales</taxon>
        <taxon>Paenibacillaceae</taxon>
        <taxon>Cohnella</taxon>
    </lineage>
</organism>
<dbReference type="Proteomes" id="UP001596028">
    <property type="component" value="Unassembled WGS sequence"/>
</dbReference>
<keyword evidence="1" id="KW-0812">Transmembrane</keyword>
<evidence type="ECO:0000313" key="2">
    <source>
        <dbReference type="EMBL" id="MFC4597221.1"/>
    </source>
</evidence>
<feature type="transmembrane region" description="Helical" evidence="1">
    <location>
        <begin position="44"/>
        <end position="68"/>
    </location>
</feature>
<proteinExistence type="predicted"/>
<accession>A0ABV9F5L2</accession>
<evidence type="ECO:0000256" key="1">
    <source>
        <dbReference type="SAM" id="Phobius"/>
    </source>
</evidence>
<protein>
    <submittedName>
        <fullName evidence="2">ABC transporter permease</fullName>
    </submittedName>
</protein>
<evidence type="ECO:0000313" key="3">
    <source>
        <dbReference type="Proteomes" id="UP001596028"/>
    </source>
</evidence>
<feature type="transmembrane region" description="Helical" evidence="1">
    <location>
        <begin position="117"/>
        <end position="141"/>
    </location>
</feature>
<feature type="transmembrane region" description="Helical" evidence="1">
    <location>
        <begin position="89"/>
        <end position="111"/>
    </location>
</feature>
<dbReference type="RefSeq" id="WP_378092100.1">
    <property type="nucleotide sequence ID" value="NZ_JBHSEP010000001.1"/>
</dbReference>
<comment type="caution">
    <text evidence="2">The sequence shown here is derived from an EMBL/GenBank/DDBJ whole genome shotgun (WGS) entry which is preliminary data.</text>
</comment>
<dbReference type="EMBL" id="JBHSEP010000001">
    <property type="protein sequence ID" value="MFC4597221.1"/>
    <property type="molecule type" value="Genomic_DNA"/>
</dbReference>
<keyword evidence="1" id="KW-0472">Membrane</keyword>
<dbReference type="Pfam" id="PF24686">
    <property type="entry name" value="FLQE3_permease"/>
    <property type="match status" value="1"/>
</dbReference>